<dbReference type="InterPro" id="IPR036736">
    <property type="entry name" value="ACP-like_sf"/>
</dbReference>
<dbReference type="SUPFAM" id="SSF53328">
    <property type="entry name" value="Formyltransferase"/>
    <property type="match status" value="1"/>
</dbReference>
<evidence type="ECO:0000313" key="17">
    <source>
        <dbReference type="Ensembl" id="ENSOKIP00005032821.1"/>
    </source>
</evidence>
<dbReference type="Gene3D" id="1.10.1200.10">
    <property type="entry name" value="ACP-like"/>
    <property type="match status" value="1"/>
</dbReference>
<dbReference type="InterPro" id="IPR037022">
    <property type="entry name" value="Formyl_trans_C_sf"/>
</dbReference>
<comment type="similarity">
    <text evidence="2 9">In the N-terminal section; belongs to the GART family.</text>
</comment>
<evidence type="ECO:0000256" key="15">
    <source>
        <dbReference type="RuleBase" id="RU003345"/>
    </source>
</evidence>
<dbReference type="CDD" id="cd08703">
    <property type="entry name" value="FDH_Hydrolase_C"/>
    <property type="match status" value="1"/>
</dbReference>
<feature type="domain" description="Carrier" evidence="16">
    <location>
        <begin position="320"/>
        <end position="397"/>
    </location>
</feature>
<dbReference type="InterPro" id="IPR016162">
    <property type="entry name" value="Ald_DH_N"/>
</dbReference>
<accession>A0A8C7FT97</accession>
<feature type="active site" description="Proton donor" evidence="10">
    <location>
        <position position="700"/>
    </location>
</feature>
<dbReference type="CDD" id="cd07140">
    <property type="entry name" value="ALDH_F1L_FTFDH"/>
    <property type="match status" value="1"/>
</dbReference>
<feature type="binding site" evidence="12">
    <location>
        <begin position="797"/>
        <end position="799"/>
    </location>
    <ligand>
        <name>NADP(+)</name>
        <dbReference type="ChEBI" id="CHEBI:58349"/>
    </ligand>
</feature>
<feature type="binding site" evidence="12">
    <location>
        <begin position="643"/>
        <end position="644"/>
    </location>
    <ligand>
        <name>NADP(+)</name>
        <dbReference type="ChEBI" id="CHEBI:58349"/>
    </ligand>
</feature>
<dbReference type="Gene3D" id="3.10.25.10">
    <property type="entry name" value="Formyl transferase, C-terminal domain"/>
    <property type="match status" value="1"/>
</dbReference>
<dbReference type="Ensembl" id="ENSOKIT00005034651.1">
    <property type="protein sequence ID" value="ENSOKIP00005032821.1"/>
    <property type="gene ID" value="ENSOKIG00005013770.1"/>
</dbReference>
<keyword evidence="18" id="KW-1185">Reference proteome</keyword>
<dbReference type="InterPro" id="IPR015590">
    <property type="entry name" value="Aldehyde_DH_dom"/>
</dbReference>
<dbReference type="SUPFAM" id="SSF53720">
    <property type="entry name" value="ALDH-like"/>
    <property type="match status" value="1"/>
</dbReference>
<dbReference type="SUPFAM" id="SSF50486">
    <property type="entry name" value="FMT C-terminal domain-like"/>
    <property type="match status" value="1"/>
</dbReference>
<evidence type="ECO:0000256" key="11">
    <source>
        <dbReference type="PIRSR" id="PIRSR036489-2"/>
    </source>
</evidence>
<dbReference type="Proteomes" id="UP000694557">
    <property type="component" value="Unassembled WGS sequence"/>
</dbReference>
<evidence type="ECO:0000256" key="12">
    <source>
        <dbReference type="PIRSR" id="PIRSR036489-3"/>
    </source>
</evidence>
<dbReference type="GO" id="GO:0009258">
    <property type="term" value="P:10-formyltetrahydrofolate catabolic process"/>
    <property type="evidence" value="ECO:0007669"/>
    <property type="project" value="UniProtKB-UniRule"/>
</dbReference>
<reference evidence="17" key="1">
    <citation type="submission" date="2025-08" db="UniProtKB">
        <authorList>
            <consortium name="Ensembl"/>
        </authorList>
    </citation>
    <scope>IDENTIFICATION</scope>
</reference>
<feature type="site" description="Essential for catalytic activity" evidence="13">
    <location>
        <position position="150"/>
    </location>
</feature>
<dbReference type="PANTHER" id="PTHR11699">
    <property type="entry name" value="ALDEHYDE DEHYDROGENASE-RELATED"/>
    <property type="match status" value="1"/>
</dbReference>
<keyword evidence="7 9" id="KW-0560">Oxidoreductase</keyword>
<gene>
    <name evidence="17" type="primary">ALDH1L2</name>
    <name evidence="17" type="synonym">LOC109896735</name>
</gene>
<feature type="binding site" evidence="12">
    <location>
        <position position="750"/>
    </location>
    <ligand>
        <name>NADP(+)</name>
        <dbReference type="ChEBI" id="CHEBI:58349"/>
    </ligand>
</feature>
<dbReference type="GO" id="GO:0005737">
    <property type="term" value="C:cytoplasm"/>
    <property type="evidence" value="ECO:0007669"/>
    <property type="project" value="InterPro"/>
</dbReference>
<dbReference type="SUPFAM" id="SSF47336">
    <property type="entry name" value="ACP-like"/>
    <property type="match status" value="1"/>
</dbReference>
<evidence type="ECO:0000256" key="5">
    <source>
        <dbReference type="ARBA" id="ARBA00022563"/>
    </source>
</evidence>
<dbReference type="PROSITE" id="PS00687">
    <property type="entry name" value="ALDEHYDE_DEHYDR_GLU"/>
    <property type="match status" value="1"/>
</dbReference>
<evidence type="ECO:0000256" key="13">
    <source>
        <dbReference type="PIRSR" id="PIRSR036489-4"/>
    </source>
</evidence>
<keyword evidence="3" id="KW-0596">Phosphopantetheine</keyword>
<evidence type="ECO:0000256" key="6">
    <source>
        <dbReference type="ARBA" id="ARBA00022857"/>
    </source>
</evidence>
<dbReference type="Gene3D" id="3.40.50.170">
    <property type="entry name" value="Formyl transferase, N-terminal domain"/>
    <property type="match status" value="1"/>
</dbReference>
<dbReference type="AlphaFoldDB" id="A0A8C7FT97"/>
<keyword evidence="6 9" id="KW-0521">NADP</keyword>
<reference evidence="17" key="2">
    <citation type="submission" date="2025-09" db="UniProtKB">
        <authorList>
            <consortium name="Ensembl"/>
        </authorList>
    </citation>
    <scope>IDENTIFICATION</scope>
</reference>
<dbReference type="FunFam" id="3.40.309.10:FF:000008">
    <property type="entry name" value="Cytosolic 10-formyltetrahydrofolate dehydrogenase"/>
    <property type="match status" value="1"/>
</dbReference>
<feature type="binding site" evidence="12">
    <location>
        <begin position="573"/>
        <end position="575"/>
    </location>
    <ligand>
        <name>NADP(+)</name>
        <dbReference type="ChEBI" id="CHEBI:58349"/>
    </ligand>
</feature>
<feature type="active site" description="Proton acceptor" evidence="10">
    <location>
        <position position="666"/>
    </location>
</feature>
<dbReference type="GeneTree" id="ENSGT00940000158018"/>
<dbReference type="GO" id="GO:0016620">
    <property type="term" value="F:oxidoreductase activity, acting on the aldehyde or oxo group of donors, NAD or NADP as acceptor"/>
    <property type="evidence" value="ECO:0007669"/>
    <property type="project" value="InterPro"/>
</dbReference>
<dbReference type="FunFam" id="3.10.25.10:FF:000002">
    <property type="entry name" value="10-formyltetrahydrofolate dehydrogenase"/>
    <property type="match status" value="1"/>
</dbReference>
<dbReference type="InterPro" id="IPR016161">
    <property type="entry name" value="Ald_DH/histidinol_DH"/>
</dbReference>
<dbReference type="CDD" id="cd08647">
    <property type="entry name" value="FMT_core_FDH_N"/>
    <property type="match status" value="1"/>
</dbReference>
<evidence type="ECO:0000256" key="1">
    <source>
        <dbReference type="ARBA" id="ARBA00007995"/>
    </source>
</evidence>
<sequence>HSNYYQNKLRLALIGQSLFGQEVYTNLRKQGHRVVGVFTVPDRDGKADPLAVVAEKDGTPVFKFPRWRVKGKPITEVVEAYKAVGAELNVMPFCSQFIPMNVIDHPAHGSIIYHPSILPLHRGASAINWTLINGDKKAGFSIFWADDGLDTGPILLQRECPVEPNDTVDSLYNRFLFPEGIKAMVESVQLIADGKAPRVPQTEEGASYEGIQKKSNSKPAEAIHNWIRGHDKVPGAWAVIDGRTVTLYGSSMLGESVPAGQPLEIEGASQPGVVTKNGLVLYGSDSKALMVKNLQFEDGKMIPAAKYFYSGDTARVELTDDERKIAEEIRGIWKGILSNVAAIEETTDFFKSGAASMDVVRLVEEIKQRCVGLQLQNEDVYMATTFQDFIQTFVRRLRGEDQEEEMVIDYATKDVNNMTVKMPWQCFINGKFEDAENGKTANTINPADGSVICKVAYASVGDVDRAVAAAKEAFEVGPWGRMNPRDRGTLLYKLADLMEEHQEELATIESIDSGAVYTLALKTHVGMSIQTFRYFAGWCDKIQGKTIPINQARPNRNLTFTKKEPLGVCAIIIPWNYPLMMLAWKSAACLAAGNTLVLKPAQVRTHTPAYITTDSVVDFIPAGGMVGQRLSDHPDIRKLGFTGSTPIGKQIMKSCALSNLKKVSLELGGKSPLIIFSDCDMDKAVRMGMSSVFFNKGENCIAAGRLFVEESIHDEYIRRVLEEIKKMKVGDPLDRSTDHGPQNHKAHMDKLVEYCEVGVKEGATLVYGGKQVDRPGFFMEPTLFTDVEDHMFIAKEESFGPIMVVSKFKDGDIDGVLNRANDTEFGLASGVFTRDINKAMYVSEKLDAGTVFVNTYNKTDVASPFGGFKQSGFGKDLGEDALNEYLRTKAVTVEY</sequence>
<protein>
    <recommendedName>
        <fullName evidence="9">10-formyltetrahydrofolate dehydrogenase</fullName>
        <ecNumber evidence="9">1.5.1.6</ecNumber>
    </recommendedName>
</protein>
<dbReference type="GO" id="GO:0006730">
    <property type="term" value="P:one-carbon metabolic process"/>
    <property type="evidence" value="ECO:0007669"/>
    <property type="project" value="UniProtKB-KW"/>
</dbReference>
<feature type="binding site" evidence="11">
    <location>
        <position position="150"/>
    </location>
    <ligand>
        <name>(6R)-10-formyltetrahydrofolate</name>
        <dbReference type="ChEBI" id="CHEBI:195366"/>
    </ligand>
</feature>
<keyword evidence="5 9" id="KW-0554">One-carbon metabolism</keyword>
<comment type="catalytic activity">
    <reaction evidence="8">
        <text>(6R)-10-formyltetrahydrofolate + NADP(+) + H2O = (6S)-5,6,7,8-tetrahydrofolate + CO2 + NADPH + H(+)</text>
        <dbReference type="Rhea" id="RHEA:10180"/>
        <dbReference type="ChEBI" id="CHEBI:15377"/>
        <dbReference type="ChEBI" id="CHEBI:15378"/>
        <dbReference type="ChEBI" id="CHEBI:16526"/>
        <dbReference type="ChEBI" id="CHEBI:57453"/>
        <dbReference type="ChEBI" id="CHEBI:57783"/>
        <dbReference type="ChEBI" id="CHEBI:58349"/>
        <dbReference type="ChEBI" id="CHEBI:195366"/>
        <dbReference type="EC" id="1.5.1.6"/>
    </reaction>
    <physiologicalReaction direction="left-to-right" evidence="8">
        <dbReference type="Rhea" id="RHEA:10181"/>
    </physiologicalReaction>
</comment>
<feature type="binding site" evidence="11">
    <location>
        <begin position="96"/>
        <end position="98"/>
    </location>
    <ligand>
        <name>(6R)-10-formyltetrahydrofolate</name>
        <dbReference type="ChEBI" id="CHEBI:195366"/>
    </ligand>
</feature>
<dbReference type="InterPro" id="IPR005793">
    <property type="entry name" value="Formyl_trans_C"/>
</dbReference>
<comment type="similarity">
    <text evidence="15">Belongs to the aldehyde dehydrogenase family.</text>
</comment>
<dbReference type="InterPro" id="IPR002376">
    <property type="entry name" value="Formyl_transf_N"/>
</dbReference>
<dbReference type="Pfam" id="PF00550">
    <property type="entry name" value="PP-binding"/>
    <property type="match status" value="1"/>
</dbReference>
<feature type="binding site" evidence="12">
    <location>
        <begin position="599"/>
        <end position="602"/>
    </location>
    <ligand>
        <name>NADP(+)</name>
        <dbReference type="ChEBI" id="CHEBI:58349"/>
    </ligand>
</feature>
<evidence type="ECO:0000256" key="2">
    <source>
        <dbReference type="ARBA" id="ARBA00010978"/>
    </source>
</evidence>
<dbReference type="PIRSF" id="PIRSF036489">
    <property type="entry name" value="10-FTHFDH"/>
    <property type="match status" value="1"/>
</dbReference>
<dbReference type="InterPro" id="IPR001555">
    <property type="entry name" value="GART_AS"/>
</dbReference>
<dbReference type="FunFam" id="3.40.605.10:FF:000026">
    <property type="entry name" value="Aldehyde dehydrogenase, putative"/>
    <property type="match status" value="1"/>
</dbReference>
<keyword evidence="4" id="KW-0597">Phosphoprotein</keyword>
<dbReference type="PROSITE" id="PS00373">
    <property type="entry name" value="GART"/>
    <property type="match status" value="1"/>
</dbReference>
<dbReference type="EC" id="1.5.1.6" evidence="9"/>
<dbReference type="PROSITE" id="PS50075">
    <property type="entry name" value="CARRIER"/>
    <property type="match status" value="1"/>
</dbReference>
<feature type="binding site" evidence="12">
    <location>
        <begin position="623"/>
        <end position="628"/>
    </location>
    <ligand>
        <name>NADP(+)</name>
        <dbReference type="ChEBI" id="CHEBI:58349"/>
    </ligand>
</feature>
<evidence type="ECO:0000256" key="7">
    <source>
        <dbReference type="ARBA" id="ARBA00023002"/>
    </source>
</evidence>
<evidence type="ECO:0000313" key="18">
    <source>
        <dbReference type="Proteomes" id="UP000694557"/>
    </source>
</evidence>
<dbReference type="PROSITE" id="PS00070">
    <property type="entry name" value="ALDEHYDE_DEHYDR_CYS"/>
    <property type="match status" value="1"/>
</dbReference>
<dbReference type="Pfam" id="PF02911">
    <property type="entry name" value="Formyl_trans_C"/>
    <property type="match status" value="1"/>
</dbReference>
<feature type="active site" evidence="14">
    <location>
        <position position="666"/>
    </location>
</feature>
<evidence type="ECO:0000256" key="9">
    <source>
        <dbReference type="PIRNR" id="PIRNR036489"/>
    </source>
</evidence>
<name>A0A8C7FT97_ONCKI</name>
<organism evidence="17 18">
    <name type="scientific">Oncorhynchus kisutch</name>
    <name type="common">Coho salmon</name>
    <name type="synonym">Salmo kisutch</name>
    <dbReference type="NCBI Taxonomy" id="8019"/>
    <lineage>
        <taxon>Eukaryota</taxon>
        <taxon>Metazoa</taxon>
        <taxon>Chordata</taxon>
        <taxon>Craniata</taxon>
        <taxon>Vertebrata</taxon>
        <taxon>Euteleostomi</taxon>
        <taxon>Actinopterygii</taxon>
        <taxon>Neopterygii</taxon>
        <taxon>Teleostei</taxon>
        <taxon>Protacanthopterygii</taxon>
        <taxon>Salmoniformes</taxon>
        <taxon>Salmonidae</taxon>
        <taxon>Salmoninae</taxon>
        <taxon>Oncorhynchus</taxon>
    </lineage>
</organism>
<dbReference type="InterPro" id="IPR016163">
    <property type="entry name" value="Ald_DH_C"/>
</dbReference>
<dbReference type="InterPro" id="IPR009081">
    <property type="entry name" value="PP-bd_ACP"/>
</dbReference>
<dbReference type="FunFam" id="3.40.605.10:FF:000050">
    <property type="entry name" value="Aldehyde dehydrogenase, mitochondrial"/>
    <property type="match status" value="1"/>
</dbReference>
<dbReference type="Gene3D" id="3.40.605.10">
    <property type="entry name" value="Aldehyde Dehydrogenase, Chain A, domain 1"/>
    <property type="match status" value="1"/>
</dbReference>
<comment type="similarity">
    <text evidence="1 9">In the C-terminal section; belongs to the aldehyde dehydrogenase family. ALDH1L subfamily.</text>
</comment>
<evidence type="ECO:0000256" key="3">
    <source>
        <dbReference type="ARBA" id="ARBA00022450"/>
    </source>
</evidence>
<dbReference type="InterPro" id="IPR011407">
    <property type="entry name" value="10_FTHF_DH"/>
</dbReference>
<evidence type="ECO:0000256" key="4">
    <source>
        <dbReference type="ARBA" id="ARBA00022553"/>
    </source>
</evidence>
<dbReference type="InterPro" id="IPR029510">
    <property type="entry name" value="Ald_DH_CS_GLU"/>
</dbReference>
<proteinExistence type="inferred from homology"/>
<dbReference type="GO" id="GO:0016155">
    <property type="term" value="F:formyltetrahydrofolate dehydrogenase activity"/>
    <property type="evidence" value="ECO:0007669"/>
    <property type="project" value="UniProtKB-UniRule"/>
</dbReference>
<dbReference type="Pfam" id="PF00171">
    <property type="entry name" value="Aldedh"/>
    <property type="match status" value="1"/>
</dbReference>
<evidence type="ECO:0000256" key="10">
    <source>
        <dbReference type="PIRSR" id="PIRSR036489-1"/>
    </source>
</evidence>
<dbReference type="InterPro" id="IPR036477">
    <property type="entry name" value="Formyl_transf_N_sf"/>
</dbReference>
<feature type="active site" description="Proton donor" evidence="10">
    <location>
        <position position="114"/>
    </location>
</feature>
<dbReference type="InterPro" id="IPR011034">
    <property type="entry name" value="Formyl_transferase-like_C_sf"/>
</dbReference>
<dbReference type="FunFam" id="3.40.50.170:FF:000002">
    <property type="entry name" value="10-formyltetrahydrofolate dehydrogenase"/>
    <property type="match status" value="1"/>
</dbReference>
<dbReference type="FunFam" id="1.10.1200.10:FF:000002">
    <property type="entry name" value="10-formyltetrahydrofolate dehydrogenase"/>
    <property type="match status" value="1"/>
</dbReference>
<evidence type="ECO:0000259" key="16">
    <source>
        <dbReference type="PROSITE" id="PS50075"/>
    </source>
</evidence>
<dbReference type="InterPro" id="IPR016160">
    <property type="entry name" value="Ald_DH_CS_CYS"/>
</dbReference>
<evidence type="ECO:0000256" key="14">
    <source>
        <dbReference type="PROSITE-ProRule" id="PRU10007"/>
    </source>
</evidence>
<evidence type="ECO:0000256" key="8">
    <source>
        <dbReference type="ARBA" id="ARBA00048239"/>
    </source>
</evidence>
<dbReference type="Gene3D" id="3.40.309.10">
    <property type="entry name" value="Aldehyde Dehydrogenase, Chain A, domain 2"/>
    <property type="match status" value="1"/>
</dbReference>
<dbReference type="Pfam" id="PF00551">
    <property type="entry name" value="Formyl_trans_N"/>
    <property type="match status" value="1"/>
</dbReference>